<keyword evidence="9 10" id="KW-0998">Cell outer membrane</keyword>
<evidence type="ECO:0000313" key="16">
    <source>
        <dbReference type="Proteomes" id="UP001549146"/>
    </source>
</evidence>
<evidence type="ECO:0000256" key="1">
    <source>
        <dbReference type="ARBA" id="ARBA00004571"/>
    </source>
</evidence>
<evidence type="ECO:0000256" key="3">
    <source>
        <dbReference type="ARBA" id="ARBA00022452"/>
    </source>
</evidence>
<dbReference type="InterPro" id="IPR039426">
    <property type="entry name" value="TonB-dep_rcpt-like"/>
</dbReference>
<evidence type="ECO:0000256" key="10">
    <source>
        <dbReference type="PROSITE-ProRule" id="PRU01360"/>
    </source>
</evidence>
<protein>
    <submittedName>
        <fullName evidence="15">Iron complex outermembrane receptor protein</fullName>
    </submittedName>
</protein>
<gene>
    <name evidence="15" type="ORF">ABID46_000151</name>
</gene>
<dbReference type="Pfam" id="PF00593">
    <property type="entry name" value="TonB_dep_Rec_b-barrel"/>
    <property type="match status" value="1"/>
</dbReference>
<feature type="signal peptide" evidence="12">
    <location>
        <begin position="1"/>
        <end position="19"/>
    </location>
</feature>
<dbReference type="Gene3D" id="2.40.170.20">
    <property type="entry name" value="TonB-dependent receptor, beta-barrel domain"/>
    <property type="match status" value="1"/>
</dbReference>
<keyword evidence="4 10" id="KW-0812">Transmembrane</keyword>
<evidence type="ECO:0000256" key="7">
    <source>
        <dbReference type="ARBA" id="ARBA00023136"/>
    </source>
</evidence>
<name>A0ABV2LR94_9FLAO</name>
<keyword evidence="2 10" id="KW-0813">Transport</keyword>
<dbReference type="Gene3D" id="2.170.130.10">
    <property type="entry name" value="TonB-dependent receptor, plug domain"/>
    <property type="match status" value="1"/>
</dbReference>
<evidence type="ECO:0000256" key="11">
    <source>
        <dbReference type="RuleBase" id="RU003357"/>
    </source>
</evidence>
<sequence>MKKKILVMCFLVGCHFLQAQEETVQLDEAVISDRNLVQFVETQTKTILSDSILNQHTSSMTDLLQFNSSIYFKENGAGMVSSPSFRGTSASHTAVIWNGVNVNSSFLGQADFNVLNIHSADQLVIKSGGGSVAYGSSAIGGSIHLNNELNFRKGFENQILANYGSFNRYGLNFQSKYSDEKISLNFQFGRNGSDNDFKIAEQNRNNRNGQFYHQYLSVATAYKLNSKNILKWYGNISDSDRNFSLISANAQPSKYEDYSTKSMLEWDSKLGKFQSNLKGIYLGEKFEYFPHSLSSYSEKGDGKTYMLKYDLGYHWKNLWFNLNLEAQHTEVQTSKIDFAKRQIGSASFQMKHRISSKILYEASLRQELSDVYTSPFLYALGLKYNPTQWYELRLNTSKNFRMPTFNDLFWPGSGNENLNPETSVQYELANQFRLKNLSFGLIAYQNSIENYIQWVPSGSLSVPENLGEVSIWGLESNLKYDQKFHHHRLEFNASYAYTESKNKATDKQLIYVPYHKFTSSVGYSWKGISAFYQFMYNGSVYTDSGNRDELDGYSLSNMGINYGIGKTKQYRIGFQILNLLDEVYQNVENRTMPGRNYNITIDINF</sequence>
<dbReference type="InterPro" id="IPR036942">
    <property type="entry name" value="Beta-barrel_TonB_sf"/>
</dbReference>
<dbReference type="EMBL" id="JBEPMO010000001">
    <property type="protein sequence ID" value="MET3730599.1"/>
    <property type="molecule type" value="Genomic_DNA"/>
</dbReference>
<dbReference type="PANTHER" id="PTHR30069">
    <property type="entry name" value="TONB-DEPENDENT OUTER MEMBRANE RECEPTOR"/>
    <property type="match status" value="1"/>
</dbReference>
<evidence type="ECO:0000256" key="12">
    <source>
        <dbReference type="SAM" id="SignalP"/>
    </source>
</evidence>
<feature type="domain" description="TonB-dependent receptor plug" evidence="14">
    <location>
        <begin position="43"/>
        <end position="141"/>
    </location>
</feature>
<dbReference type="PROSITE" id="PS52016">
    <property type="entry name" value="TONB_DEPENDENT_REC_3"/>
    <property type="match status" value="1"/>
</dbReference>
<evidence type="ECO:0000256" key="4">
    <source>
        <dbReference type="ARBA" id="ARBA00022692"/>
    </source>
</evidence>
<keyword evidence="8 15" id="KW-0675">Receptor</keyword>
<evidence type="ECO:0000256" key="2">
    <source>
        <dbReference type="ARBA" id="ARBA00022448"/>
    </source>
</evidence>
<dbReference type="PANTHER" id="PTHR30069:SF29">
    <property type="entry name" value="HEMOGLOBIN AND HEMOGLOBIN-HAPTOGLOBIN-BINDING PROTEIN 1-RELATED"/>
    <property type="match status" value="1"/>
</dbReference>
<keyword evidence="5 12" id="KW-0732">Signal</keyword>
<evidence type="ECO:0000259" key="13">
    <source>
        <dbReference type="Pfam" id="PF00593"/>
    </source>
</evidence>
<evidence type="ECO:0000259" key="14">
    <source>
        <dbReference type="Pfam" id="PF07715"/>
    </source>
</evidence>
<proteinExistence type="inferred from homology"/>
<feature type="domain" description="TonB-dependent receptor-like beta-barrel" evidence="13">
    <location>
        <begin position="162"/>
        <end position="579"/>
    </location>
</feature>
<evidence type="ECO:0000256" key="8">
    <source>
        <dbReference type="ARBA" id="ARBA00023170"/>
    </source>
</evidence>
<dbReference type="SUPFAM" id="SSF56935">
    <property type="entry name" value="Porins"/>
    <property type="match status" value="1"/>
</dbReference>
<dbReference type="InterPro" id="IPR000531">
    <property type="entry name" value="Beta-barrel_TonB"/>
</dbReference>
<keyword evidence="16" id="KW-1185">Reference proteome</keyword>
<dbReference type="Proteomes" id="UP001549146">
    <property type="component" value="Unassembled WGS sequence"/>
</dbReference>
<reference evidence="15 16" key="1">
    <citation type="submission" date="2024-06" db="EMBL/GenBank/DDBJ databases">
        <title>Genomic Encyclopedia of Type Strains, Phase IV (KMG-IV): sequencing the most valuable type-strain genomes for metagenomic binning, comparative biology and taxonomic classification.</title>
        <authorList>
            <person name="Goeker M."/>
        </authorList>
    </citation>
    <scope>NUCLEOTIDE SEQUENCE [LARGE SCALE GENOMIC DNA]</scope>
    <source>
        <strain evidence="15 16">DSM 29388</strain>
    </source>
</reference>
<evidence type="ECO:0000256" key="6">
    <source>
        <dbReference type="ARBA" id="ARBA00023077"/>
    </source>
</evidence>
<comment type="caution">
    <text evidence="15">The sequence shown here is derived from an EMBL/GenBank/DDBJ whole genome shotgun (WGS) entry which is preliminary data.</text>
</comment>
<accession>A0ABV2LR94</accession>
<keyword evidence="7 10" id="KW-0472">Membrane</keyword>
<dbReference type="InterPro" id="IPR037066">
    <property type="entry name" value="Plug_dom_sf"/>
</dbReference>
<comment type="similarity">
    <text evidence="10 11">Belongs to the TonB-dependent receptor family.</text>
</comment>
<dbReference type="Pfam" id="PF07715">
    <property type="entry name" value="Plug"/>
    <property type="match status" value="1"/>
</dbReference>
<comment type="subcellular location">
    <subcellularLocation>
        <location evidence="1 10">Cell outer membrane</location>
        <topology evidence="1 10">Multi-pass membrane protein</topology>
    </subcellularLocation>
</comment>
<dbReference type="InterPro" id="IPR012910">
    <property type="entry name" value="Plug_dom"/>
</dbReference>
<organism evidence="15 16">
    <name type="scientific">Moheibacter stercoris</name>
    <dbReference type="NCBI Taxonomy" id="1628251"/>
    <lineage>
        <taxon>Bacteria</taxon>
        <taxon>Pseudomonadati</taxon>
        <taxon>Bacteroidota</taxon>
        <taxon>Flavobacteriia</taxon>
        <taxon>Flavobacteriales</taxon>
        <taxon>Weeksellaceae</taxon>
        <taxon>Moheibacter</taxon>
    </lineage>
</organism>
<evidence type="ECO:0000313" key="15">
    <source>
        <dbReference type="EMBL" id="MET3730599.1"/>
    </source>
</evidence>
<feature type="chain" id="PRO_5046082567" evidence="12">
    <location>
        <begin position="20"/>
        <end position="605"/>
    </location>
</feature>
<keyword evidence="6 11" id="KW-0798">TonB box</keyword>
<evidence type="ECO:0000256" key="9">
    <source>
        <dbReference type="ARBA" id="ARBA00023237"/>
    </source>
</evidence>
<keyword evidence="3 10" id="KW-1134">Transmembrane beta strand</keyword>
<evidence type="ECO:0000256" key="5">
    <source>
        <dbReference type="ARBA" id="ARBA00022729"/>
    </source>
</evidence>
<dbReference type="RefSeq" id="WP_354505729.1">
    <property type="nucleotide sequence ID" value="NZ_JBEPMO010000001.1"/>
</dbReference>